<proteinExistence type="predicted"/>
<feature type="chain" id="PRO_5046634199" evidence="2">
    <location>
        <begin position="27"/>
        <end position="172"/>
    </location>
</feature>
<organism evidence="3 4">
    <name type="scientific">Amycolatopsis speibonae</name>
    <dbReference type="NCBI Taxonomy" id="1450224"/>
    <lineage>
        <taxon>Bacteria</taxon>
        <taxon>Bacillati</taxon>
        <taxon>Actinomycetota</taxon>
        <taxon>Actinomycetes</taxon>
        <taxon>Pseudonocardiales</taxon>
        <taxon>Pseudonocardiaceae</taxon>
        <taxon>Amycolatopsis</taxon>
    </lineage>
</organism>
<dbReference type="RefSeq" id="WP_378247018.1">
    <property type="nucleotide sequence ID" value="NZ_JBHRWK010000109.1"/>
</dbReference>
<protein>
    <submittedName>
        <fullName evidence="3">Uncharacterized protein</fullName>
    </submittedName>
</protein>
<evidence type="ECO:0000313" key="3">
    <source>
        <dbReference type="EMBL" id="MFC3456032.1"/>
    </source>
</evidence>
<evidence type="ECO:0000256" key="2">
    <source>
        <dbReference type="SAM" id="SignalP"/>
    </source>
</evidence>
<feature type="signal peptide" evidence="2">
    <location>
        <begin position="1"/>
        <end position="26"/>
    </location>
</feature>
<evidence type="ECO:0000256" key="1">
    <source>
        <dbReference type="SAM" id="MobiDB-lite"/>
    </source>
</evidence>
<dbReference type="EMBL" id="JBHRWK010000109">
    <property type="protein sequence ID" value="MFC3456032.1"/>
    <property type="molecule type" value="Genomic_DNA"/>
</dbReference>
<comment type="caution">
    <text evidence="3">The sequence shown here is derived from an EMBL/GenBank/DDBJ whole genome shotgun (WGS) entry which is preliminary data.</text>
</comment>
<evidence type="ECO:0000313" key="4">
    <source>
        <dbReference type="Proteomes" id="UP001595645"/>
    </source>
</evidence>
<accession>A0ABV7PDL3</accession>
<sequence length="172" mass="18009">MSIRRPAVLFAASVAVAALLGAPAHAAPLTPVQHSSVTEDPVTEDPGCAGEDDKGLCPIPQLGIAKSSMAVSVGDTDTDGDGAQIEEFVGEGPTAVPALHKFDVIGAIYDENGPQSKKRLEDPDMLMAELAKYSAGEKVKFYVWGGSKASSFRGNWEWVTVTLLDGTRPATP</sequence>
<dbReference type="Proteomes" id="UP001595645">
    <property type="component" value="Unassembled WGS sequence"/>
</dbReference>
<name>A0ABV7PDL3_9PSEU</name>
<keyword evidence="4" id="KW-1185">Reference proteome</keyword>
<reference evidence="4" key="1">
    <citation type="journal article" date="2019" name="Int. J. Syst. Evol. Microbiol.">
        <title>The Global Catalogue of Microorganisms (GCM) 10K type strain sequencing project: providing services to taxonomists for standard genome sequencing and annotation.</title>
        <authorList>
            <consortium name="The Broad Institute Genomics Platform"/>
            <consortium name="The Broad Institute Genome Sequencing Center for Infectious Disease"/>
            <person name="Wu L."/>
            <person name="Ma J."/>
        </authorList>
    </citation>
    <scope>NUCLEOTIDE SEQUENCE [LARGE SCALE GENOMIC DNA]</scope>
    <source>
        <strain evidence="4">CGMCC 4.7676</strain>
    </source>
</reference>
<keyword evidence="2" id="KW-0732">Signal</keyword>
<feature type="region of interest" description="Disordered" evidence="1">
    <location>
        <begin position="31"/>
        <end position="53"/>
    </location>
</feature>
<gene>
    <name evidence="3" type="ORF">ACFOSH_41930</name>
</gene>